<organism evidence="8 9">
    <name type="scientific">Eucalyptus globulus</name>
    <name type="common">Tasmanian blue gum</name>
    <dbReference type="NCBI Taxonomy" id="34317"/>
    <lineage>
        <taxon>Eukaryota</taxon>
        <taxon>Viridiplantae</taxon>
        <taxon>Streptophyta</taxon>
        <taxon>Embryophyta</taxon>
        <taxon>Tracheophyta</taxon>
        <taxon>Spermatophyta</taxon>
        <taxon>Magnoliopsida</taxon>
        <taxon>eudicotyledons</taxon>
        <taxon>Gunneridae</taxon>
        <taxon>Pentapetalae</taxon>
        <taxon>rosids</taxon>
        <taxon>malvids</taxon>
        <taxon>Myrtales</taxon>
        <taxon>Myrtaceae</taxon>
        <taxon>Myrtoideae</taxon>
        <taxon>Eucalypteae</taxon>
        <taxon>Eucalyptus</taxon>
    </lineage>
</organism>
<dbReference type="FunFam" id="1.25.40.10:FF:000064">
    <property type="entry name" value="Putative pre-mrna-processing factor 39"/>
    <property type="match status" value="1"/>
</dbReference>
<evidence type="ECO:0000313" key="9">
    <source>
        <dbReference type="Proteomes" id="UP001634007"/>
    </source>
</evidence>
<keyword evidence="5" id="KW-0539">Nucleus</keyword>
<keyword evidence="9" id="KW-1185">Reference proteome</keyword>
<accession>A0ABD3KQF2</accession>
<dbReference type="GO" id="GO:0005634">
    <property type="term" value="C:nucleus"/>
    <property type="evidence" value="ECO:0007669"/>
    <property type="project" value="UniProtKB-SubCell"/>
</dbReference>
<dbReference type="SMART" id="SM00386">
    <property type="entry name" value="HAT"/>
    <property type="match status" value="5"/>
</dbReference>
<feature type="compositionally biased region" description="Pro residues" evidence="7">
    <location>
        <begin position="1030"/>
        <end position="1040"/>
    </location>
</feature>
<dbReference type="InterPro" id="IPR003107">
    <property type="entry name" value="HAT"/>
</dbReference>
<dbReference type="EMBL" id="JBJKBG010000004">
    <property type="protein sequence ID" value="KAL3741570.1"/>
    <property type="molecule type" value="Genomic_DNA"/>
</dbReference>
<evidence type="ECO:0000256" key="1">
    <source>
        <dbReference type="ARBA" id="ARBA00004123"/>
    </source>
</evidence>
<keyword evidence="2" id="KW-0507">mRNA processing</keyword>
<dbReference type="EMBL" id="JBJKBG010000004">
    <property type="protein sequence ID" value="KAL3741572.1"/>
    <property type="molecule type" value="Genomic_DNA"/>
</dbReference>
<proteinExistence type="inferred from homology"/>
<evidence type="ECO:0000256" key="5">
    <source>
        <dbReference type="ARBA" id="ARBA00023242"/>
    </source>
</evidence>
<dbReference type="PANTHER" id="PTHR17204">
    <property type="entry name" value="PRE-MRNA PROCESSING PROTEIN PRP39-RELATED"/>
    <property type="match status" value="1"/>
</dbReference>
<dbReference type="GO" id="GO:0006397">
    <property type="term" value="P:mRNA processing"/>
    <property type="evidence" value="ECO:0007669"/>
    <property type="project" value="UniProtKB-KW"/>
</dbReference>
<feature type="region of interest" description="Disordered" evidence="7">
    <location>
        <begin position="963"/>
        <end position="983"/>
    </location>
</feature>
<evidence type="ECO:0000256" key="6">
    <source>
        <dbReference type="ARBA" id="ARBA00038019"/>
    </source>
</evidence>
<feature type="region of interest" description="Disordered" evidence="7">
    <location>
        <begin position="642"/>
        <end position="868"/>
    </location>
</feature>
<dbReference type="PANTHER" id="PTHR17204:SF5">
    <property type="entry name" value="PRE-MRNA-PROCESSING FACTOR 39"/>
    <property type="match status" value="1"/>
</dbReference>
<dbReference type="AlphaFoldDB" id="A0ABD3KQF2"/>
<sequence length="1091" mass="124994">MEVEAPQSPPPPPPMASHTFDGGFDEVQLRGLVAGGSLSFDDWTSLISAVENAYPDDIEKLRLVYDSFLCEFPLCHGYWRKYADHTMRLCSIEKVVDVFEQAVLSATYSVDVWVEYCHFSMLAFEDPDDVRRLFRRGLSFVGKDYLCHSVWDKYIEFELSQQQWSYLTQIYVQTLRFSTKKLQHYYDSFKKLVTIWKKEMVSTSEPDLEFNHESEIQSEVQIFYKDEEIANVVGNLLGSSNGLDRSRALHKYMKIGEKLYKESHQMDEKIRGFESCIRRSYFHMKPLDDNQVENWHKYLDFVEKQEDFDWVVKLYERCLIPAANYPEFWMRYVHFMETKGGRELANSALDRAVGIFLKRIPVIHAYNARFKEKIGDVSGARAALVHIRTELDTDLVEDVIMKANMEKRWGNLVTASKIYKEALEKAISNREFCSLPTLYVHYSQHLYLTTGSAHAAIDVLVDAIKHMPHCKLLYEELIRFAMSHEGMELINVVETVIANALYSQSSESQVLDSNDGEDISNLYLKYVDQCGSIYDVMRAWNWHVRKFPHSLRTSVFSKVTTCTTIKSFKIVTEEKQRSCVIEPDELLGDNCCKIPLKHSVQEEGSSVQGDGDPSPEQVNPGERSNCLPMPSHEVHYDSVALHQPDSGASNDGESQRAQNALQQSRDNSPDGSDVDIVGDEAAKEAESVQSDSTCSKDNDQSGRDITNNESMPPLLETLSLHPQEDRTSASISNFSRSGETSDEPQVTNEILLVGGSQETSLSNESLPGSGYRSYQDPKRFSPLGSQGCDGADTQRQTNNASYTGSHQDHYSSGSLPNQHEPTNRGQSWHHDRVRRDSRFGSRGHLRKKSQYQHESSQSSHGRGKMGGQLNQQGIVAKNPFHAATQGNLMAPHAWPMQNVQPQSFAHGPLSQLPVQSAIYPQAQMLQCPPQNTEQYGQMQNTVAYNQVWQYYYYQQQQFMQQQQQPQQQQPQHQQLSQQPHQQQQVFYNPQQQWQQQLQLNQQYQQLQVQQLLPHQQSNDSQPLQQQEQPLPLPLQQPFPQKPDTLDEQQAEHQNQESEMPWVQQQKIQQGAEVEEEKRDRVHEAVDSASEN</sequence>
<name>A0ABD3KQF2_EUCGL</name>
<feature type="compositionally biased region" description="Polar residues" evidence="7">
    <location>
        <begin position="793"/>
        <end position="826"/>
    </location>
</feature>
<dbReference type="Gene3D" id="1.25.40.10">
    <property type="entry name" value="Tetratricopeptide repeat domain"/>
    <property type="match status" value="2"/>
</dbReference>
<feature type="compositionally biased region" description="Low complexity" evidence="7">
    <location>
        <begin position="1012"/>
        <end position="1029"/>
    </location>
</feature>
<dbReference type="InterPro" id="IPR059164">
    <property type="entry name" value="HAT_PRP39_C"/>
</dbReference>
<feature type="compositionally biased region" description="Polar residues" evidence="7">
    <location>
        <begin position="756"/>
        <end position="766"/>
    </location>
</feature>
<evidence type="ECO:0000256" key="2">
    <source>
        <dbReference type="ARBA" id="ARBA00022664"/>
    </source>
</evidence>
<comment type="subcellular location">
    <subcellularLocation>
        <location evidence="1">Nucleus</location>
    </subcellularLocation>
</comment>
<keyword evidence="3" id="KW-0677">Repeat</keyword>
<evidence type="ECO:0000313" key="8">
    <source>
        <dbReference type="EMBL" id="KAL3741572.1"/>
    </source>
</evidence>
<feature type="compositionally biased region" description="Basic residues" evidence="7">
    <location>
        <begin position="841"/>
        <end position="850"/>
    </location>
</feature>
<feature type="compositionally biased region" description="Polar residues" evidence="7">
    <location>
        <begin position="646"/>
        <end position="670"/>
    </location>
</feature>
<dbReference type="InterPro" id="IPR011990">
    <property type="entry name" value="TPR-like_helical_dom_sf"/>
</dbReference>
<gene>
    <name evidence="8" type="ORF">ACJRO7_017093</name>
</gene>
<dbReference type="Proteomes" id="UP001634007">
    <property type="component" value="Unassembled WGS sequence"/>
</dbReference>
<feature type="compositionally biased region" description="Basic and acidic residues" evidence="7">
    <location>
        <begin position="1075"/>
        <end position="1085"/>
    </location>
</feature>
<comment type="caution">
    <text evidence="8">The sequence shown here is derived from an EMBL/GenBank/DDBJ whole genome shotgun (WGS) entry which is preliminary data.</text>
</comment>
<feature type="compositionally biased region" description="Polar residues" evidence="7">
    <location>
        <begin position="728"/>
        <end position="748"/>
    </location>
</feature>
<evidence type="ECO:0000256" key="4">
    <source>
        <dbReference type="ARBA" id="ARBA00023187"/>
    </source>
</evidence>
<dbReference type="Pfam" id="PF23240">
    <property type="entry name" value="HAT_PRP39_N"/>
    <property type="match status" value="1"/>
</dbReference>
<comment type="similarity">
    <text evidence="6">Belongs to the PRP39 family.</text>
</comment>
<evidence type="ECO:0000256" key="7">
    <source>
        <dbReference type="SAM" id="MobiDB-lite"/>
    </source>
</evidence>
<dbReference type="EMBL" id="JBJKBG010000004">
    <property type="protein sequence ID" value="KAL3741571.1"/>
    <property type="molecule type" value="Genomic_DNA"/>
</dbReference>
<evidence type="ECO:0000256" key="3">
    <source>
        <dbReference type="ARBA" id="ARBA00022737"/>
    </source>
</evidence>
<dbReference type="Pfam" id="PF23241">
    <property type="entry name" value="HAT_PRP39_C"/>
    <property type="match status" value="1"/>
</dbReference>
<dbReference type="FunFam" id="1.25.40.10:FF:000159">
    <property type="entry name" value="Tetratricopeptide repeat (TPR)-like superfamily protein"/>
    <property type="match status" value="1"/>
</dbReference>
<protein>
    <submittedName>
        <fullName evidence="8">Uncharacterized protein</fullName>
    </submittedName>
</protein>
<feature type="region of interest" description="Disordered" evidence="7">
    <location>
        <begin position="602"/>
        <end position="630"/>
    </location>
</feature>
<feature type="compositionally biased region" description="Basic and acidic residues" evidence="7">
    <location>
        <begin position="828"/>
        <end position="839"/>
    </location>
</feature>
<keyword evidence="4" id="KW-0508">mRNA splicing</keyword>
<dbReference type="SUPFAM" id="SSF48452">
    <property type="entry name" value="TPR-like"/>
    <property type="match status" value="1"/>
</dbReference>
<reference evidence="8 9" key="1">
    <citation type="submission" date="2024-11" db="EMBL/GenBank/DDBJ databases">
        <title>Chromosome-level genome assembly of Eucalyptus globulus Labill. provides insights into its genome evolution.</title>
        <authorList>
            <person name="Li X."/>
        </authorList>
    </citation>
    <scope>NUCLEOTIDE SEQUENCE [LARGE SCALE GENOMIC DNA]</scope>
    <source>
        <strain evidence="8">CL2024</strain>
        <tissue evidence="8">Fresh tender leaves</tissue>
    </source>
</reference>
<dbReference type="GO" id="GO:0008380">
    <property type="term" value="P:RNA splicing"/>
    <property type="evidence" value="ECO:0007669"/>
    <property type="project" value="UniProtKB-KW"/>
</dbReference>
<feature type="region of interest" description="Disordered" evidence="7">
    <location>
        <begin position="1012"/>
        <end position="1091"/>
    </location>
</feature>